<dbReference type="SUPFAM" id="SSF160996">
    <property type="entry name" value="HI0933 insert domain-like"/>
    <property type="match status" value="1"/>
</dbReference>
<dbReference type="InterPro" id="IPR036188">
    <property type="entry name" value="FAD/NAD-bd_sf"/>
</dbReference>
<evidence type="ECO:0000259" key="5">
    <source>
        <dbReference type="Pfam" id="PF22780"/>
    </source>
</evidence>
<dbReference type="Gene3D" id="3.50.50.60">
    <property type="entry name" value="FAD/NAD(P)-binding domain"/>
    <property type="match status" value="1"/>
</dbReference>
<evidence type="ECO:0000256" key="1">
    <source>
        <dbReference type="ARBA" id="ARBA00001974"/>
    </source>
</evidence>
<dbReference type="AlphaFoldDB" id="A0A3B1DMQ2"/>
<dbReference type="SUPFAM" id="SSF51905">
    <property type="entry name" value="FAD/NAD(P)-binding domain"/>
    <property type="match status" value="1"/>
</dbReference>
<accession>A0A3B1DMQ2</accession>
<dbReference type="NCBIfam" id="TIGR00275">
    <property type="entry name" value="aminoacetone oxidase family FAD-binding enzyme"/>
    <property type="match status" value="1"/>
</dbReference>
<dbReference type="Pfam" id="PF22780">
    <property type="entry name" value="HI0933_like_1st"/>
    <property type="match status" value="1"/>
</dbReference>
<organism evidence="6">
    <name type="scientific">hydrothermal vent metagenome</name>
    <dbReference type="NCBI Taxonomy" id="652676"/>
    <lineage>
        <taxon>unclassified sequences</taxon>
        <taxon>metagenomes</taxon>
        <taxon>ecological metagenomes</taxon>
    </lineage>
</organism>
<dbReference type="PRINTS" id="PR00368">
    <property type="entry name" value="FADPNR"/>
</dbReference>
<name>A0A3B1DMQ2_9ZZZZ</name>
<proteinExistence type="predicted"/>
<reference evidence="6" key="1">
    <citation type="submission" date="2018-06" db="EMBL/GenBank/DDBJ databases">
        <authorList>
            <person name="Zhirakovskaya E."/>
        </authorList>
    </citation>
    <scope>NUCLEOTIDE SEQUENCE</scope>
</reference>
<evidence type="ECO:0000256" key="2">
    <source>
        <dbReference type="ARBA" id="ARBA00022630"/>
    </source>
</evidence>
<dbReference type="InterPro" id="IPR057661">
    <property type="entry name" value="RsdA/BaiN/AoA(So)_Rossmann"/>
</dbReference>
<dbReference type="Pfam" id="PF03486">
    <property type="entry name" value="HI0933_like"/>
    <property type="match status" value="1"/>
</dbReference>
<keyword evidence="3" id="KW-0274">FAD</keyword>
<sequence length="390" mass="43867">MRKIDVIIIGAGASGLMCAIEAGKRGRSVVVLEHNMEVGKKIRISGGGRCNFTNIHTEFQNYLSSNPHFFKSALSCFTPHDFCQMVEQYSVPYHEKKLGQLFCDDSAQSIIDLLLNECDKYNVEIFCDSKINNVINSASFTIKTNHEEFQCESLVIASGGLSIPSLGASNFGYRIANQFGLNIIETRPGLVPMMWDAKNKMLFEDLAGVSVDVEVRHKKTYFRENILFTHKGLSGPAILQISSYCESGDTISINLLPNHNFNEIFEKNKRNRVYLKHILFKYLPRRLVHALIDNKLIANKFFVSYNQKEIQKLSKFLHGWEVPFQLTEGYDKAEVTVGGVDTNELSSKTMESRKVEGLYFIGEVVDVTGHLGGFNFQWAWASGFAAGQSV</sequence>
<dbReference type="Gene3D" id="2.40.30.10">
    <property type="entry name" value="Translation factors"/>
    <property type="match status" value="1"/>
</dbReference>
<dbReference type="EMBL" id="UOGJ01000088">
    <property type="protein sequence ID" value="VAX36220.1"/>
    <property type="molecule type" value="Genomic_DNA"/>
</dbReference>
<dbReference type="InterPro" id="IPR023166">
    <property type="entry name" value="BaiN-like_dom_sf"/>
</dbReference>
<feature type="domain" description="RsdA/BaiN/AoA(So)-like Rossmann fold-like" evidence="4">
    <location>
        <begin position="5"/>
        <end position="388"/>
    </location>
</feature>
<protein>
    <submittedName>
        <fullName evidence="6">Uncharacterized protein YhiN</fullName>
    </submittedName>
</protein>
<dbReference type="PANTHER" id="PTHR42887">
    <property type="entry name" value="OS12G0638800 PROTEIN"/>
    <property type="match status" value="1"/>
</dbReference>
<comment type="cofactor">
    <cofactor evidence="1">
        <name>FAD</name>
        <dbReference type="ChEBI" id="CHEBI:57692"/>
    </cofactor>
</comment>
<dbReference type="InterPro" id="IPR055178">
    <property type="entry name" value="RsdA/BaiN/AoA(So)-like_dom"/>
</dbReference>
<feature type="domain" description="RsdA/BaiN/AoA(So)-like insert" evidence="5">
    <location>
        <begin position="187"/>
        <end position="335"/>
    </location>
</feature>
<evidence type="ECO:0000259" key="4">
    <source>
        <dbReference type="Pfam" id="PF03486"/>
    </source>
</evidence>
<dbReference type="Gene3D" id="1.10.8.260">
    <property type="entry name" value="HI0933 insert domain-like"/>
    <property type="match status" value="1"/>
</dbReference>
<keyword evidence="2" id="KW-0285">Flavoprotein</keyword>
<dbReference type="InterPro" id="IPR004792">
    <property type="entry name" value="BaiN-like"/>
</dbReference>
<evidence type="ECO:0000256" key="3">
    <source>
        <dbReference type="ARBA" id="ARBA00022827"/>
    </source>
</evidence>
<dbReference type="PANTHER" id="PTHR42887:SF2">
    <property type="entry name" value="OS12G0638800 PROTEIN"/>
    <property type="match status" value="1"/>
</dbReference>
<evidence type="ECO:0000313" key="6">
    <source>
        <dbReference type="EMBL" id="VAX36220.1"/>
    </source>
</evidence>
<gene>
    <name evidence="6" type="ORF">MNBD_UNCLBAC01-1420</name>
</gene>
<dbReference type="PRINTS" id="PR00411">
    <property type="entry name" value="PNDRDTASEI"/>
</dbReference>